<sequence length="99" mass="9955">MDDRAIAAQSCRWGAFLGFEALNSSACTDVLGADNPWAVAEPQGQQSGVTGGGRPGTGMTAFGAGSLGNRLPLASGSACCSADSVHWSAAQPVRTAQLE</sequence>
<evidence type="ECO:0000313" key="1">
    <source>
        <dbReference type="EMBL" id="KAJ3522791.1"/>
    </source>
</evidence>
<dbReference type="EMBL" id="JANRMS010002377">
    <property type="protein sequence ID" value="KAJ3522791.1"/>
    <property type="molecule type" value="Genomic_DNA"/>
</dbReference>
<comment type="caution">
    <text evidence="1">The sequence shown here is derived from an EMBL/GenBank/DDBJ whole genome shotgun (WGS) entry which is preliminary data.</text>
</comment>
<dbReference type="Proteomes" id="UP001148629">
    <property type="component" value="Unassembled WGS sequence"/>
</dbReference>
<gene>
    <name evidence="1" type="ORF">NM208_g12708</name>
</gene>
<reference evidence="1" key="1">
    <citation type="submission" date="2022-08" db="EMBL/GenBank/DDBJ databases">
        <title>Genome Sequence of Fusarium decemcellulare.</title>
        <authorList>
            <person name="Buettner E."/>
        </authorList>
    </citation>
    <scope>NUCLEOTIDE SEQUENCE</scope>
    <source>
        <strain evidence="1">Babe19</strain>
    </source>
</reference>
<organism evidence="1 2">
    <name type="scientific">Fusarium decemcellulare</name>
    <dbReference type="NCBI Taxonomy" id="57161"/>
    <lineage>
        <taxon>Eukaryota</taxon>
        <taxon>Fungi</taxon>
        <taxon>Dikarya</taxon>
        <taxon>Ascomycota</taxon>
        <taxon>Pezizomycotina</taxon>
        <taxon>Sordariomycetes</taxon>
        <taxon>Hypocreomycetidae</taxon>
        <taxon>Hypocreales</taxon>
        <taxon>Nectriaceae</taxon>
        <taxon>Fusarium</taxon>
        <taxon>Fusarium decemcellulare species complex</taxon>
    </lineage>
</organism>
<proteinExistence type="predicted"/>
<name>A0ACC1RN69_9HYPO</name>
<accession>A0ACC1RN69</accession>
<keyword evidence="2" id="KW-1185">Reference proteome</keyword>
<protein>
    <submittedName>
        <fullName evidence="1">Uncharacterized protein</fullName>
    </submittedName>
</protein>
<evidence type="ECO:0000313" key="2">
    <source>
        <dbReference type="Proteomes" id="UP001148629"/>
    </source>
</evidence>